<protein>
    <submittedName>
        <fullName evidence="2">Uncharacterized protein</fullName>
    </submittedName>
</protein>
<dbReference type="Proteomes" id="UP001189429">
    <property type="component" value="Unassembled WGS sequence"/>
</dbReference>
<name>A0ABN9PEX3_9DINO</name>
<gene>
    <name evidence="2" type="ORF">PCOR1329_LOCUS1845</name>
</gene>
<proteinExistence type="predicted"/>
<sequence>MAAPSSGPLMATSISLGLPQFGLSVTFRPPATTLAPATTRSSAPVPTASSTTTLAPTATSSTIPSPNTSSTSAQSSIAATAPSRCLGRSSLLRGSCLADNDNGCCDRPAPRCDGHPQRKWCGASLAQSSRAAVQKHALPGLVQSSAQIWRPAPAAEEL</sequence>
<reference evidence="2" key="1">
    <citation type="submission" date="2023-10" db="EMBL/GenBank/DDBJ databases">
        <authorList>
            <person name="Chen Y."/>
            <person name="Shah S."/>
            <person name="Dougan E. K."/>
            <person name="Thang M."/>
            <person name="Chan C."/>
        </authorList>
    </citation>
    <scope>NUCLEOTIDE SEQUENCE [LARGE SCALE GENOMIC DNA]</scope>
</reference>
<evidence type="ECO:0000313" key="2">
    <source>
        <dbReference type="EMBL" id="CAK0790591.1"/>
    </source>
</evidence>
<evidence type="ECO:0000313" key="3">
    <source>
        <dbReference type="Proteomes" id="UP001189429"/>
    </source>
</evidence>
<keyword evidence="3" id="KW-1185">Reference proteome</keyword>
<organism evidence="2 3">
    <name type="scientific">Prorocentrum cordatum</name>
    <dbReference type="NCBI Taxonomy" id="2364126"/>
    <lineage>
        <taxon>Eukaryota</taxon>
        <taxon>Sar</taxon>
        <taxon>Alveolata</taxon>
        <taxon>Dinophyceae</taxon>
        <taxon>Prorocentrales</taxon>
        <taxon>Prorocentraceae</taxon>
        <taxon>Prorocentrum</taxon>
    </lineage>
</organism>
<feature type="region of interest" description="Disordered" evidence="1">
    <location>
        <begin position="34"/>
        <end position="75"/>
    </location>
</feature>
<accession>A0ABN9PEX3</accession>
<evidence type="ECO:0000256" key="1">
    <source>
        <dbReference type="SAM" id="MobiDB-lite"/>
    </source>
</evidence>
<dbReference type="EMBL" id="CAUYUJ010000448">
    <property type="protein sequence ID" value="CAK0790591.1"/>
    <property type="molecule type" value="Genomic_DNA"/>
</dbReference>
<comment type="caution">
    <text evidence="2">The sequence shown here is derived from an EMBL/GenBank/DDBJ whole genome shotgun (WGS) entry which is preliminary data.</text>
</comment>